<keyword evidence="3" id="KW-1185">Reference proteome</keyword>
<feature type="domain" description="DUF6429" evidence="1">
    <location>
        <begin position="5"/>
        <end position="73"/>
    </location>
</feature>
<dbReference type="AlphaFoldDB" id="A0A7D5H374"/>
<accession>A0A7D5H374</accession>
<reference evidence="2 3" key="1">
    <citation type="submission" date="2020-06" db="EMBL/GenBank/DDBJ databases">
        <title>Pseudomonas eucalypticola sp. nov., an endophyte of Eucalyptus dunnii leaves with biocontrol ability of eucalyptus leaf blight.</title>
        <authorList>
            <person name="Liu Y."/>
            <person name="Song Z."/>
            <person name="Zeng H."/>
            <person name="Lu M."/>
            <person name="Wang X."/>
            <person name="Lian X."/>
            <person name="Zhang Q."/>
        </authorList>
    </citation>
    <scope>NUCLEOTIDE SEQUENCE [LARGE SCALE GENOMIC DNA]</scope>
    <source>
        <strain evidence="2 3">NP-1</strain>
    </source>
</reference>
<name>A0A7D5H374_9PSED</name>
<evidence type="ECO:0000313" key="3">
    <source>
        <dbReference type="Proteomes" id="UP000509568"/>
    </source>
</evidence>
<dbReference type="Proteomes" id="UP000509568">
    <property type="component" value="Chromosome"/>
</dbReference>
<dbReference type="InterPro" id="IPR045489">
    <property type="entry name" value="DUF6429"/>
</dbReference>
<protein>
    <recommendedName>
        <fullName evidence="1">DUF6429 domain-containing protein</fullName>
    </recommendedName>
</protein>
<dbReference type="RefSeq" id="WP_176570587.1">
    <property type="nucleotide sequence ID" value="NZ_CP056030.1"/>
</dbReference>
<gene>
    <name evidence="2" type="ORF">HWQ56_11765</name>
</gene>
<evidence type="ECO:0000313" key="2">
    <source>
        <dbReference type="EMBL" id="QKZ04422.1"/>
    </source>
</evidence>
<dbReference type="EMBL" id="CP056030">
    <property type="protein sequence ID" value="QKZ04422.1"/>
    <property type="molecule type" value="Genomic_DNA"/>
</dbReference>
<proteinExistence type="predicted"/>
<evidence type="ECO:0000259" key="1">
    <source>
        <dbReference type="Pfam" id="PF20008"/>
    </source>
</evidence>
<sequence>MKYDDTLIEEAVLALLAAFSTDEGNAWKGFDFGVMNRLHEQGFIQNPVGKQKSIWLTAEGQARGRQLAGRLFRAPT</sequence>
<organism evidence="2 3">
    <name type="scientific">Pseudomonas eucalypticola</name>
    <dbReference type="NCBI Taxonomy" id="2599595"/>
    <lineage>
        <taxon>Bacteria</taxon>
        <taxon>Pseudomonadati</taxon>
        <taxon>Pseudomonadota</taxon>
        <taxon>Gammaproteobacteria</taxon>
        <taxon>Pseudomonadales</taxon>
        <taxon>Pseudomonadaceae</taxon>
        <taxon>Pseudomonas</taxon>
    </lineage>
</organism>
<dbReference type="KEGG" id="pez:HWQ56_11765"/>
<dbReference type="Pfam" id="PF20008">
    <property type="entry name" value="DUF6429"/>
    <property type="match status" value="1"/>
</dbReference>